<organism evidence="3 4">
    <name type="scientific">Cellulosimicrobium cellulans</name>
    <name type="common">Arthrobacter luteus</name>
    <dbReference type="NCBI Taxonomy" id="1710"/>
    <lineage>
        <taxon>Bacteria</taxon>
        <taxon>Bacillati</taxon>
        <taxon>Actinomycetota</taxon>
        <taxon>Actinomycetes</taxon>
        <taxon>Micrococcales</taxon>
        <taxon>Promicromonosporaceae</taxon>
        <taxon>Cellulosimicrobium</taxon>
    </lineage>
</organism>
<proteinExistence type="predicted"/>
<feature type="transmembrane region" description="Helical" evidence="2">
    <location>
        <begin position="103"/>
        <end position="123"/>
    </location>
</feature>
<evidence type="ECO:0000313" key="3">
    <source>
        <dbReference type="EMBL" id="GED08842.1"/>
    </source>
</evidence>
<feature type="transmembrane region" description="Helical" evidence="2">
    <location>
        <begin position="278"/>
        <end position="298"/>
    </location>
</feature>
<dbReference type="AlphaFoldDB" id="A0A4Y4DU10"/>
<dbReference type="EMBL" id="BJNZ01000004">
    <property type="protein sequence ID" value="GED08842.1"/>
    <property type="molecule type" value="Genomic_DNA"/>
</dbReference>
<evidence type="ECO:0000256" key="2">
    <source>
        <dbReference type="SAM" id="Phobius"/>
    </source>
</evidence>
<feature type="transmembrane region" description="Helical" evidence="2">
    <location>
        <begin position="156"/>
        <end position="176"/>
    </location>
</feature>
<sequence length="325" mass="32420">MIQTSSEEPQGVDLFLPAGYDLLWSGAVLVGLVGLGVAVVLIVRAATRPTEPSIHGLAREDPVRRAARRHATTVSAAAVTAALLVGAVVAQAAATAVGGLAEGVLVGLSPAVVGLTFLGAHAVGERTWPRQRTAVRAATLRPRTVADVAPRGLRRLTGSLGALVVLLAVVGALTAGDDGRSVTRVAVDSASTASPYPGAFYGVWLALAAVLVVAGAEGVLRLVARRPAVAQVDEAWDVALRRASAHRVLRGAQLALGLTAAGMLGVGANAAARVGYPGAVVLVVVAVGLALAAIAVAVRAAPDPDAWADGHASAPTGAGRGRATG</sequence>
<comment type="caution">
    <text evidence="3">The sequence shown here is derived from an EMBL/GenBank/DDBJ whole genome shotgun (WGS) entry which is preliminary data.</text>
</comment>
<dbReference type="Proteomes" id="UP000316659">
    <property type="component" value="Unassembled WGS sequence"/>
</dbReference>
<accession>A0A4Y4DU10</accession>
<evidence type="ECO:0000256" key="1">
    <source>
        <dbReference type="SAM" id="MobiDB-lite"/>
    </source>
</evidence>
<feature type="transmembrane region" description="Helical" evidence="2">
    <location>
        <begin position="22"/>
        <end position="43"/>
    </location>
</feature>
<feature type="region of interest" description="Disordered" evidence="1">
    <location>
        <begin position="305"/>
        <end position="325"/>
    </location>
</feature>
<feature type="transmembrane region" description="Helical" evidence="2">
    <location>
        <begin position="196"/>
        <end position="216"/>
    </location>
</feature>
<reference evidence="3 4" key="1">
    <citation type="submission" date="2019-06" db="EMBL/GenBank/DDBJ databases">
        <title>Whole genome shotgun sequence of Cellulosimicrobium cellulans NBRC 15516.</title>
        <authorList>
            <person name="Hosoyama A."/>
            <person name="Uohara A."/>
            <person name="Ohji S."/>
            <person name="Ichikawa N."/>
        </authorList>
    </citation>
    <scope>NUCLEOTIDE SEQUENCE [LARGE SCALE GENOMIC DNA]</scope>
    <source>
        <strain evidence="3 4">NBRC 15516</strain>
    </source>
</reference>
<protein>
    <submittedName>
        <fullName evidence="3">Uncharacterized protein</fullName>
    </submittedName>
</protein>
<gene>
    <name evidence="3" type="ORF">CCE02nite_08410</name>
</gene>
<evidence type="ECO:0000313" key="4">
    <source>
        <dbReference type="Proteomes" id="UP000316659"/>
    </source>
</evidence>
<name>A0A4Y4DU10_CELCE</name>
<feature type="transmembrane region" description="Helical" evidence="2">
    <location>
        <begin position="74"/>
        <end position="97"/>
    </location>
</feature>
<keyword evidence="2" id="KW-0472">Membrane</keyword>
<keyword evidence="2" id="KW-0812">Transmembrane</keyword>
<feature type="transmembrane region" description="Helical" evidence="2">
    <location>
        <begin position="251"/>
        <end position="272"/>
    </location>
</feature>
<keyword evidence="2" id="KW-1133">Transmembrane helix</keyword>